<name>A0A643CC89_BALPH</name>
<gene>
    <name evidence="1" type="ORF">E2I00_004467</name>
</gene>
<reference evidence="1 2" key="1">
    <citation type="journal article" date="2019" name="PLoS ONE">
        <title>Genomic analyses reveal an absence of contemporary introgressive admixture between fin whales and blue whales, despite known hybrids.</title>
        <authorList>
            <person name="Westbury M.V."/>
            <person name="Petersen B."/>
            <person name="Lorenzen E.D."/>
        </authorList>
    </citation>
    <scope>NUCLEOTIDE SEQUENCE [LARGE SCALE GENOMIC DNA]</scope>
    <source>
        <strain evidence="1">FinWhale-01</strain>
    </source>
</reference>
<evidence type="ECO:0000313" key="2">
    <source>
        <dbReference type="Proteomes" id="UP000437017"/>
    </source>
</evidence>
<sequence>METFLPYYQNLKLSQYQNQS</sequence>
<protein>
    <submittedName>
        <fullName evidence="1">Uncharacterized protein</fullName>
    </submittedName>
</protein>
<evidence type="ECO:0000313" key="1">
    <source>
        <dbReference type="EMBL" id="KAB0397839.1"/>
    </source>
</evidence>
<keyword evidence="2" id="KW-1185">Reference proteome</keyword>
<comment type="caution">
    <text evidence="1">The sequence shown here is derived from an EMBL/GenBank/DDBJ whole genome shotgun (WGS) entry which is preliminary data.</text>
</comment>
<dbReference type="Proteomes" id="UP000437017">
    <property type="component" value="Unassembled WGS sequence"/>
</dbReference>
<organism evidence="1 2">
    <name type="scientific">Balaenoptera physalus</name>
    <name type="common">Fin whale</name>
    <name type="synonym">Balaena physalus</name>
    <dbReference type="NCBI Taxonomy" id="9770"/>
    <lineage>
        <taxon>Eukaryota</taxon>
        <taxon>Metazoa</taxon>
        <taxon>Chordata</taxon>
        <taxon>Craniata</taxon>
        <taxon>Vertebrata</taxon>
        <taxon>Euteleostomi</taxon>
        <taxon>Mammalia</taxon>
        <taxon>Eutheria</taxon>
        <taxon>Laurasiatheria</taxon>
        <taxon>Artiodactyla</taxon>
        <taxon>Whippomorpha</taxon>
        <taxon>Cetacea</taxon>
        <taxon>Mysticeti</taxon>
        <taxon>Balaenopteridae</taxon>
        <taxon>Balaenoptera</taxon>
    </lineage>
</organism>
<proteinExistence type="predicted"/>
<dbReference type="AlphaFoldDB" id="A0A643CC89"/>
<dbReference type="EMBL" id="SGJD01001870">
    <property type="protein sequence ID" value="KAB0397839.1"/>
    <property type="molecule type" value="Genomic_DNA"/>
</dbReference>
<accession>A0A643CC89</accession>